<proteinExistence type="predicted"/>
<dbReference type="Proteomes" id="UP000292957">
    <property type="component" value="Unassembled WGS sequence"/>
</dbReference>
<dbReference type="EMBL" id="ML143455">
    <property type="protein sequence ID" value="TBU25775.1"/>
    <property type="molecule type" value="Genomic_DNA"/>
</dbReference>
<organism evidence="1">
    <name type="scientific">Dichomitus squalens</name>
    <dbReference type="NCBI Taxonomy" id="114155"/>
    <lineage>
        <taxon>Eukaryota</taxon>
        <taxon>Fungi</taxon>
        <taxon>Dikarya</taxon>
        <taxon>Basidiomycota</taxon>
        <taxon>Agaricomycotina</taxon>
        <taxon>Agaricomycetes</taxon>
        <taxon>Polyporales</taxon>
        <taxon>Polyporaceae</taxon>
        <taxon>Dichomitus</taxon>
    </lineage>
</organism>
<name>A0A4Q9MEM1_9APHY</name>
<evidence type="ECO:0000313" key="1">
    <source>
        <dbReference type="EMBL" id="TBU25775.1"/>
    </source>
</evidence>
<accession>A0A4Q9MEM1</accession>
<gene>
    <name evidence="1" type="ORF">BD311DRAFT_668867</name>
</gene>
<sequence>MEAIEGENIARMMMMARYDMRAAKVAVPKPFVHGDVRAPNVVVARANSRAYLVDLGGLYEPIQKEHDRYMLALLRRNLLAMVGEQWEEVMIGMY</sequence>
<protein>
    <submittedName>
        <fullName evidence="1">Uncharacterized protein</fullName>
    </submittedName>
</protein>
<dbReference type="AlphaFoldDB" id="A0A4Q9MEM1"/>
<reference evidence="1" key="1">
    <citation type="submission" date="2019-01" db="EMBL/GenBank/DDBJ databases">
        <title>Draft genome sequences of three monokaryotic isolates of the white-rot basidiomycete fungus Dichomitus squalens.</title>
        <authorList>
            <consortium name="DOE Joint Genome Institute"/>
            <person name="Lopez S.C."/>
            <person name="Andreopoulos B."/>
            <person name="Pangilinan J."/>
            <person name="Lipzen A."/>
            <person name="Riley R."/>
            <person name="Ahrendt S."/>
            <person name="Ng V."/>
            <person name="Barry K."/>
            <person name="Daum C."/>
            <person name="Grigoriev I.V."/>
            <person name="Hilden K.S."/>
            <person name="Makela M.R."/>
            <person name="de Vries R.P."/>
        </authorList>
    </citation>
    <scope>NUCLEOTIDE SEQUENCE [LARGE SCALE GENOMIC DNA]</scope>
    <source>
        <strain evidence="1">OM18370.1</strain>
    </source>
</reference>